<dbReference type="SUPFAM" id="SSF55424">
    <property type="entry name" value="FAD/NAD-linked reductases, dimerisation (C-terminal) domain"/>
    <property type="match status" value="1"/>
</dbReference>
<dbReference type="PANTHER" id="PTHR22912">
    <property type="entry name" value="DISULFIDE OXIDOREDUCTASE"/>
    <property type="match status" value="1"/>
</dbReference>
<evidence type="ECO:0000256" key="6">
    <source>
        <dbReference type="ARBA" id="ARBA00022630"/>
    </source>
</evidence>
<reference evidence="19 20" key="1">
    <citation type="submission" date="2019-11" db="EMBL/GenBank/DDBJ databases">
        <authorList>
            <person name="Zhang X.Y."/>
        </authorList>
    </citation>
    <scope>NUCLEOTIDE SEQUENCE [LARGE SCALE GENOMIC DNA]</scope>
    <source>
        <strain evidence="19 20">C176</strain>
    </source>
</reference>
<dbReference type="Proteomes" id="UP000433788">
    <property type="component" value="Unassembled WGS sequence"/>
</dbReference>
<dbReference type="EC" id="1.8.1.4" evidence="3 16"/>
<dbReference type="GO" id="GO:0005737">
    <property type="term" value="C:cytoplasm"/>
    <property type="evidence" value="ECO:0007669"/>
    <property type="project" value="UniProtKB-SubCell"/>
</dbReference>
<keyword evidence="20" id="KW-1185">Reference proteome</keyword>
<gene>
    <name evidence="19" type="primary">lpdA</name>
    <name evidence="19" type="ORF">GH984_06235</name>
</gene>
<dbReference type="Gene3D" id="3.30.390.30">
    <property type="match status" value="1"/>
</dbReference>
<keyword evidence="6 16" id="KW-0285">Flavoprotein</keyword>
<evidence type="ECO:0000256" key="5">
    <source>
        <dbReference type="ARBA" id="ARBA00022490"/>
    </source>
</evidence>
<feature type="domain" description="FAD/NAD(P)-binding" evidence="18">
    <location>
        <begin position="4"/>
        <end position="325"/>
    </location>
</feature>
<feature type="binding site" evidence="14">
    <location>
        <position position="310"/>
    </location>
    <ligand>
        <name>FAD</name>
        <dbReference type="ChEBI" id="CHEBI:57692"/>
    </ligand>
</feature>
<protein>
    <recommendedName>
        <fullName evidence="4 16">Dihydrolipoyl dehydrogenase</fullName>
        <ecNumber evidence="3 16">1.8.1.4</ecNumber>
    </recommendedName>
</protein>
<dbReference type="GO" id="GO:0006103">
    <property type="term" value="P:2-oxoglutarate metabolic process"/>
    <property type="evidence" value="ECO:0007669"/>
    <property type="project" value="TreeGrafter"/>
</dbReference>
<evidence type="ECO:0000256" key="9">
    <source>
        <dbReference type="ARBA" id="ARBA00023027"/>
    </source>
</evidence>
<comment type="catalytic activity">
    <reaction evidence="12 16">
        <text>N(6)-[(R)-dihydrolipoyl]-L-lysyl-[protein] + NAD(+) = N(6)-[(R)-lipoyl]-L-lysyl-[protein] + NADH + H(+)</text>
        <dbReference type="Rhea" id="RHEA:15045"/>
        <dbReference type="Rhea" id="RHEA-COMP:10474"/>
        <dbReference type="Rhea" id="RHEA-COMP:10475"/>
        <dbReference type="ChEBI" id="CHEBI:15378"/>
        <dbReference type="ChEBI" id="CHEBI:57540"/>
        <dbReference type="ChEBI" id="CHEBI:57945"/>
        <dbReference type="ChEBI" id="CHEBI:83099"/>
        <dbReference type="ChEBI" id="CHEBI:83100"/>
        <dbReference type="EC" id="1.8.1.4"/>
    </reaction>
</comment>
<evidence type="ECO:0000256" key="11">
    <source>
        <dbReference type="ARBA" id="ARBA00023284"/>
    </source>
</evidence>
<evidence type="ECO:0000256" key="13">
    <source>
        <dbReference type="PIRSR" id="PIRSR000350-2"/>
    </source>
</evidence>
<feature type="binding site" evidence="14">
    <location>
        <position position="270"/>
    </location>
    <ligand>
        <name>NAD(+)</name>
        <dbReference type="ChEBI" id="CHEBI:57540"/>
    </ligand>
</feature>
<dbReference type="SUPFAM" id="SSF51905">
    <property type="entry name" value="FAD/NAD(P)-binding domain"/>
    <property type="match status" value="1"/>
</dbReference>
<dbReference type="AlphaFoldDB" id="A0A6N7QRT6"/>
<dbReference type="InterPro" id="IPR036188">
    <property type="entry name" value="FAD/NAD-bd_sf"/>
</dbReference>
<organism evidence="19 20">
    <name type="scientific">Spiribacter salilacus</name>
    <dbReference type="NCBI Taxonomy" id="2664894"/>
    <lineage>
        <taxon>Bacteria</taxon>
        <taxon>Pseudomonadati</taxon>
        <taxon>Pseudomonadota</taxon>
        <taxon>Gammaproteobacteria</taxon>
        <taxon>Chromatiales</taxon>
        <taxon>Ectothiorhodospiraceae</taxon>
        <taxon>Spiribacter</taxon>
    </lineage>
</organism>
<comment type="similarity">
    <text evidence="2 16">Belongs to the class-I pyridine nucleotide-disulfide oxidoreductase family.</text>
</comment>
<keyword evidence="14" id="KW-0547">Nucleotide-binding</keyword>
<evidence type="ECO:0000256" key="1">
    <source>
        <dbReference type="ARBA" id="ARBA00004496"/>
    </source>
</evidence>
<keyword evidence="7 14" id="KW-0274">FAD</keyword>
<evidence type="ECO:0000256" key="4">
    <source>
        <dbReference type="ARBA" id="ARBA00016961"/>
    </source>
</evidence>
<comment type="miscellaneous">
    <text evidence="16">The active site is a redox-active disulfide bond.</text>
</comment>
<evidence type="ECO:0000256" key="2">
    <source>
        <dbReference type="ARBA" id="ARBA00007532"/>
    </source>
</evidence>
<dbReference type="InterPro" id="IPR004099">
    <property type="entry name" value="Pyr_nucl-diS_OxRdtase_dimer"/>
</dbReference>
<dbReference type="PROSITE" id="PS00076">
    <property type="entry name" value="PYRIDINE_REDOX_1"/>
    <property type="match status" value="1"/>
</dbReference>
<name>A0A6N7QRT6_9GAMM</name>
<dbReference type="PRINTS" id="PR00368">
    <property type="entry name" value="FADPNR"/>
</dbReference>
<comment type="subcellular location">
    <subcellularLocation>
        <location evidence="1">Cytoplasm</location>
    </subcellularLocation>
</comment>
<evidence type="ECO:0000256" key="12">
    <source>
        <dbReference type="ARBA" id="ARBA00049187"/>
    </source>
</evidence>
<comment type="caution">
    <text evidence="19">The sequence shown here is derived from an EMBL/GenBank/DDBJ whole genome shotgun (WGS) entry which is preliminary data.</text>
</comment>
<evidence type="ECO:0000259" key="18">
    <source>
        <dbReference type="Pfam" id="PF07992"/>
    </source>
</evidence>
<feature type="binding site" evidence="14">
    <location>
        <begin position="179"/>
        <end position="186"/>
    </location>
    <ligand>
        <name>NAD(+)</name>
        <dbReference type="ChEBI" id="CHEBI:57540"/>
    </ligand>
</feature>
<dbReference type="InterPro" id="IPR050151">
    <property type="entry name" value="Class-I_Pyr_Nuc-Dis_Oxidored"/>
</dbReference>
<keyword evidence="8 16" id="KW-0560">Oxidoreductase</keyword>
<dbReference type="RefSeq" id="WP_153719355.1">
    <property type="nucleotide sequence ID" value="NZ_WJPP01000003.1"/>
</dbReference>
<dbReference type="InterPro" id="IPR023753">
    <property type="entry name" value="FAD/NAD-binding_dom"/>
</dbReference>
<dbReference type="Pfam" id="PF02852">
    <property type="entry name" value="Pyr_redox_dim"/>
    <property type="match status" value="1"/>
</dbReference>
<feature type="binding site" evidence="14">
    <location>
        <position position="202"/>
    </location>
    <ligand>
        <name>NAD(+)</name>
        <dbReference type="ChEBI" id="CHEBI:57540"/>
    </ligand>
</feature>
<keyword evidence="10" id="KW-1015">Disulfide bond</keyword>
<comment type="cofactor">
    <cofactor evidence="14 16">
        <name>FAD</name>
        <dbReference type="ChEBI" id="CHEBI:57692"/>
    </cofactor>
    <text evidence="14 16">Binds 1 FAD per subunit.</text>
</comment>
<dbReference type="InterPro" id="IPR006258">
    <property type="entry name" value="Lipoamide_DH"/>
</dbReference>
<dbReference type="GO" id="GO:0004148">
    <property type="term" value="F:dihydrolipoyl dehydrogenase (NADH) activity"/>
    <property type="evidence" value="ECO:0007669"/>
    <property type="project" value="UniProtKB-EC"/>
</dbReference>
<dbReference type="PRINTS" id="PR00411">
    <property type="entry name" value="PNDRDTASEI"/>
</dbReference>
<keyword evidence="9 14" id="KW-0520">NAD</keyword>
<dbReference type="NCBIfam" id="TIGR01350">
    <property type="entry name" value="lipoamide_DH"/>
    <property type="match status" value="1"/>
</dbReference>
<sequence length="465" mass="48784">MADYQIIVIGAGPGGYVAAIRAAQLGASCAVIEAAEPGGVCLNWGCIPTKTLLHSADLLRQAKTADAFGVILDTHPKFDLEKAVARSRAVAGQLNRGVRGLLRKHDIPLISGHASLLGQGRIKVSETAGERILSADAIILATGARPRELPGLKPDGDRLWTAREAMTPTELPKRLAVIGGGAIGVEFASFYATIGSDVTVIEMANQILPTEDAEISKLLTEQLKADGIACHTGTRVTACQPNDDHVELILTGPNDAATTLKVDRAILAAGITGNVESLGLENTAVTVKDGHIVTDESAATAEPGVYAIGDVAGAPWLAHKASHEAIACVERLLGNPEAHLPKPEQIPSCTYCHPQVASIGLTEQRALERGYEIRVGRFPLIGNGKAQALGETEGLVKTIFDTHTGELLGAHLIGAQVTELISTYAVGQALETTEAELLATVFPHPTVSEALHESVLAAWDRGLHL</sequence>
<evidence type="ECO:0000256" key="15">
    <source>
        <dbReference type="PIRSR" id="PIRSR000350-4"/>
    </source>
</evidence>
<feature type="domain" description="Pyridine nucleotide-disulphide oxidoreductase dimerisation" evidence="17">
    <location>
        <begin position="346"/>
        <end position="454"/>
    </location>
</feature>
<feature type="binding site" evidence="14">
    <location>
        <position position="50"/>
    </location>
    <ligand>
        <name>FAD</name>
        <dbReference type="ChEBI" id="CHEBI:57692"/>
    </ligand>
</feature>
<evidence type="ECO:0000313" key="19">
    <source>
        <dbReference type="EMBL" id="MRH78300.1"/>
    </source>
</evidence>
<evidence type="ECO:0000256" key="16">
    <source>
        <dbReference type="RuleBase" id="RU003692"/>
    </source>
</evidence>
<dbReference type="EMBL" id="WJPP01000003">
    <property type="protein sequence ID" value="MRH78300.1"/>
    <property type="molecule type" value="Genomic_DNA"/>
</dbReference>
<accession>A0A6N7QRT6</accession>
<dbReference type="PANTHER" id="PTHR22912:SF217">
    <property type="entry name" value="DIHYDROLIPOYL DEHYDROGENASE"/>
    <property type="match status" value="1"/>
</dbReference>
<evidence type="ECO:0000256" key="3">
    <source>
        <dbReference type="ARBA" id="ARBA00012608"/>
    </source>
</evidence>
<dbReference type="InterPro" id="IPR001100">
    <property type="entry name" value="Pyr_nuc-diS_OxRdtase"/>
</dbReference>
<evidence type="ECO:0000259" key="17">
    <source>
        <dbReference type="Pfam" id="PF02852"/>
    </source>
</evidence>
<evidence type="ECO:0000256" key="10">
    <source>
        <dbReference type="ARBA" id="ARBA00023157"/>
    </source>
</evidence>
<dbReference type="InterPro" id="IPR012999">
    <property type="entry name" value="Pyr_OxRdtase_I_AS"/>
</dbReference>
<evidence type="ECO:0000256" key="8">
    <source>
        <dbReference type="ARBA" id="ARBA00023002"/>
    </source>
</evidence>
<keyword evidence="5" id="KW-0963">Cytoplasm</keyword>
<dbReference type="InterPro" id="IPR016156">
    <property type="entry name" value="FAD/NAD-linked_Rdtase_dimer_sf"/>
</dbReference>
<dbReference type="PIRSF" id="PIRSF000350">
    <property type="entry name" value="Mercury_reductase_MerA"/>
    <property type="match status" value="1"/>
</dbReference>
<dbReference type="Gene3D" id="3.50.50.60">
    <property type="entry name" value="FAD/NAD(P)-binding domain"/>
    <property type="match status" value="2"/>
</dbReference>
<feature type="active site" description="Proton acceptor" evidence="13">
    <location>
        <position position="444"/>
    </location>
</feature>
<dbReference type="Pfam" id="PF07992">
    <property type="entry name" value="Pyr_redox_2"/>
    <property type="match status" value="1"/>
</dbReference>
<evidence type="ECO:0000256" key="14">
    <source>
        <dbReference type="PIRSR" id="PIRSR000350-3"/>
    </source>
</evidence>
<dbReference type="FunFam" id="3.30.390.30:FF:000001">
    <property type="entry name" value="Dihydrolipoyl dehydrogenase"/>
    <property type="match status" value="1"/>
</dbReference>
<dbReference type="GO" id="GO:0050660">
    <property type="term" value="F:flavin adenine dinucleotide binding"/>
    <property type="evidence" value="ECO:0007669"/>
    <property type="project" value="InterPro"/>
</dbReference>
<feature type="disulfide bond" description="Redox-active" evidence="15">
    <location>
        <begin position="41"/>
        <end position="46"/>
    </location>
</feature>
<evidence type="ECO:0000313" key="20">
    <source>
        <dbReference type="Proteomes" id="UP000433788"/>
    </source>
</evidence>
<proteinExistence type="inferred from homology"/>
<evidence type="ECO:0000256" key="7">
    <source>
        <dbReference type="ARBA" id="ARBA00022827"/>
    </source>
</evidence>
<keyword evidence="11 16" id="KW-0676">Redox-active center</keyword>